<dbReference type="RefSeq" id="WP_047775668.1">
    <property type="nucleotide sequence ID" value="NZ_CP087134.1"/>
</dbReference>
<evidence type="ECO:0000313" key="2">
    <source>
        <dbReference type="EMBL" id="MDX6188384.1"/>
    </source>
</evidence>
<feature type="signal peptide" evidence="1">
    <location>
        <begin position="1"/>
        <end position="20"/>
    </location>
</feature>
<protein>
    <submittedName>
        <fullName evidence="2">Uncharacterized protein</fullName>
    </submittedName>
</protein>
<comment type="caution">
    <text evidence="2">The sequence shown here is derived from an EMBL/GenBank/DDBJ whole genome shotgun (WGS) entry which is preliminary data.</text>
</comment>
<sequence>MKTYILNSVLLLLFSSAFYAQEKEDSPYFRPYSSSVFNTKEVALSVISSLDKKAQNDLYARIQSGVQIQQIGDYNTVNANLKATEVKVSVNQQGNNNELFLDKNAKTITQNIIQKGNDNAISDFTLHTNYKVNTQMIQNGDNQNIKSIGTNSMSKNMKITQTGNGASLILINK</sequence>
<proteinExistence type="predicted"/>
<keyword evidence="3" id="KW-1185">Reference proteome</keyword>
<dbReference type="Proteomes" id="UP001273350">
    <property type="component" value="Unassembled WGS sequence"/>
</dbReference>
<dbReference type="EMBL" id="JAWXVI010000002">
    <property type="protein sequence ID" value="MDX6188384.1"/>
    <property type="molecule type" value="Genomic_DNA"/>
</dbReference>
<name>A0ABU4R722_9FLAO</name>
<accession>A0ABU4R722</accession>
<keyword evidence="1" id="KW-0732">Signal</keyword>
<organism evidence="2 3">
    <name type="scientific">Flavobacterium cupriresistens</name>
    <dbReference type="NCBI Taxonomy" id="2893885"/>
    <lineage>
        <taxon>Bacteria</taxon>
        <taxon>Pseudomonadati</taxon>
        <taxon>Bacteroidota</taxon>
        <taxon>Flavobacteriia</taxon>
        <taxon>Flavobacteriales</taxon>
        <taxon>Flavobacteriaceae</taxon>
        <taxon>Flavobacterium</taxon>
    </lineage>
</organism>
<gene>
    <name evidence="2" type="ORF">SGQ83_03405</name>
</gene>
<feature type="chain" id="PRO_5045096854" evidence="1">
    <location>
        <begin position="21"/>
        <end position="173"/>
    </location>
</feature>
<evidence type="ECO:0000256" key="1">
    <source>
        <dbReference type="SAM" id="SignalP"/>
    </source>
</evidence>
<reference evidence="2 3" key="1">
    <citation type="submission" date="2023-11" db="EMBL/GenBank/DDBJ databases">
        <title>Unpublished Manusciprt.</title>
        <authorList>
            <person name="Saticioglu I.B."/>
            <person name="Ay H."/>
            <person name="Ajmi N."/>
            <person name="Altun S."/>
            <person name="Duman M."/>
        </authorList>
    </citation>
    <scope>NUCLEOTIDE SEQUENCE [LARGE SCALE GENOMIC DNA]</scope>
    <source>
        <strain evidence="2 3">Fl-318</strain>
    </source>
</reference>
<evidence type="ECO:0000313" key="3">
    <source>
        <dbReference type="Proteomes" id="UP001273350"/>
    </source>
</evidence>